<name>A0A443VP68_RAOPL</name>
<organism evidence="2 3">
    <name type="scientific">Raoultella planticola</name>
    <name type="common">Klebsiella planticola</name>
    <dbReference type="NCBI Taxonomy" id="575"/>
    <lineage>
        <taxon>Bacteria</taxon>
        <taxon>Pseudomonadati</taxon>
        <taxon>Pseudomonadota</taxon>
        <taxon>Gammaproteobacteria</taxon>
        <taxon>Enterobacterales</taxon>
        <taxon>Enterobacteriaceae</taxon>
        <taxon>Klebsiella/Raoultella group</taxon>
        <taxon>Raoultella</taxon>
    </lineage>
</organism>
<reference evidence="2 3" key="1">
    <citation type="submission" date="2018-06" db="EMBL/GenBank/DDBJ databases">
        <title>Carbapenemase-producing Enterobacteriaceae present in wastewater treatment plant effluent and nearby surface waters in the US.</title>
        <authorList>
            <person name="Mathys D.A."/>
            <person name="Mollenkopf D.F."/>
            <person name="Feicht S.M."/>
            <person name="Adams R.J."/>
            <person name="Albers A.L."/>
            <person name="Stuever D.M."/>
            <person name="Daniels J.B."/>
            <person name="Wittum T.E."/>
        </authorList>
    </citation>
    <scope>NUCLEOTIDE SEQUENCE [LARGE SCALE GENOMIC DNA]</scope>
    <source>
        <strain evidence="2 3">GEO_47_Down_B</strain>
    </source>
</reference>
<keyword evidence="1" id="KW-0472">Membrane</keyword>
<keyword evidence="1" id="KW-1133">Transmembrane helix</keyword>
<evidence type="ECO:0000313" key="2">
    <source>
        <dbReference type="EMBL" id="RWT23335.1"/>
    </source>
</evidence>
<evidence type="ECO:0000256" key="1">
    <source>
        <dbReference type="SAM" id="Phobius"/>
    </source>
</evidence>
<dbReference type="EMBL" id="QKOX01000008">
    <property type="protein sequence ID" value="RWT23335.1"/>
    <property type="molecule type" value="Genomic_DNA"/>
</dbReference>
<dbReference type="RefSeq" id="WP_128319642.1">
    <property type="nucleotide sequence ID" value="NZ_QKOX01000008.1"/>
</dbReference>
<protein>
    <submittedName>
        <fullName evidence="2">Uncharacterized protein</fullName>
    </submittedName>
</protein>
<proteinExistence type="predicted"/>
<evidence type="ECO:0000313" key="3">
    <source>
        <dbReference type="Proteomes" id="UP000288843"/>
    </source>
</evidence>
<comment type="caution">
    <text evidence="2">The sequence shown here is derived from an EMBL/GenBank/DDBJ whole genome shotgun (WGS) entry which is preliminary data.</text>
</comment>
<dbReference type="Proteomes" id="UP000288843">
    <property type="component" value="Unassembled WGS sequence"/>
</dbReference>
<gene>
    <name evidence="2" type="ORF">DN603_09560</name>
</gene>
<sequence length="116" mass="13395">MTPAWLRMRWLSNRRVGFVLLWTILLLVVAISINLIGIRVLGSIEGWQRWMDDHTGYFLAWRMLLYAGLAWGWLWMRKRVLAREPGTEPHQRLIRAEIAGAVALAVLEGSLLLQST</sequence>
<dbReference type="AlphaFoldDB" id="A0A443VP68"/>
<keyword evidence="1" id="KW-0812">Transmembrane</keyword>
<accession>A0A443VP68</accession>
<feature type="transmembrane region" description="Helical" evidence="1">
    <location>
        <begin position="56"/>
        <end position="75"/>
    </location>
</feature>